<dbReference type="Proteomes" id="UP000520767">
    <property type="component" value="Unassembled WGS sequence"/>
</dbReference>
<feature type="transmembrane region" description="Helical" evidence="2">
    <location>
        <begin position="80"/>
        <end position="97"/>
    </location>
</feature>
<feature type="region of interest" description="Disordered" evidence="1">
    <location>
        <begin position="175"/>
        <end position="194"/>
    </location>
</feature>
<feature type="domain" description="DUF2231" evidence="3">
    <location>
        <begin position="46"/>
        <end position="168"/>
    </location>
</feature>
<keyword evidence="5" id="KW-1185">Reference proteome</keyword>
<feature type="transmembrane region" description="Helical" evidence="2">
    <location>
        <begin position="49"/>
        <end position="68"/>
    </location>
</feature>
<name>A0A7W7QE61_9PSEU</name>
<accession>A0A7W7QE61</accession>
<evidence type="ECO:0000313" key="5">
    <source>
        <dbReference type="Proteomes" id="UP000520767"/>
    </source>
</evidence>
<dbReference type="AlphaFoldDB" id="A0A7W7QE61"/>
<evidence type="ECO:0000256" key="2">
    <source>
        <dbReference type="SAM" id="Phobius"/>
    </source>
</evidence>
<sequence>MDVHNLLRRFEDLRQVDGVAATIAGAVRKALRKTGANAALRGKWLGHPLHPLMVTVPIGAFVGTAVLDMSPGNRDAARKLTGLGLAAVAPTALLGLADYVDLDERQRRVGIAHATLNTMAAALFTGSYLSRARGAHTRGTVLSALGLTVLSAGGALGGHLSYAQGAGVFRWQKPDPVQQNLTTPRPAAADPVRS</sequence>
<feature type="transmembrane region" description="Helical" evidence="2">
    <location>
        <begin position="109"/>
        <end position="129"/>
    </location>
</feature>
<organism evidence="4 5">
    <name type="scientific">Actinophytocola algeriensis</name>
    <dbReference type="NCBI Taxonomy" id="1768010"/>
    <lineage>
        <taxon>Bacteria</taxon>
        <taxon>Bacillati</taxon>
        <taxon>Actinomycetota</taxon>
        <taxon>Actinomycetes</taxon>
        <taxon>Pseudonocardiales</taxon>
        <taxon>Pseudonocardiaceae</taxon>
    </lineage>
</organism>
<evidence type="ECO:0000256" key="1">
    <source>
        <dbReference type="SAM" id="MobiDB-lite"/>
    </source>
</evidence>
<reference evidence="4 5" key="1">
    <citation type="submission" date="2020-08" db="EMBL/GenBank/DDBJ databases">
        <title>Genomic Encyclopedia of Type Strains, Phase III (KMG-III): the genomes of soil and plant-associated and newly described type strains.</title>
        <authorList>
            <person name="Whitman W."/>
        </authorList>
    </citation>
    <scope>NUCLEOTIDE SEQUENCE [LARGE SCALE GENOMIC DNA]</scope>
    <source>
        <strain evidence="4 5">CECT 8960</strain>
    </source>
</reference>
<gene>
    <name evidence="4" type="ORF">FHR82_007756</name>
</gene>
<keyword evidence="2" id="KW-1133">Transmembrane helix</keyword>
<dbReference type="EMBL" id="JACHJQ010000010">
    <property type="protein sequence ID" value="MBB4911486.1"/>
    <property type="molecule type" value="Genomic_DNA"/>
</dbReference>
<evidence type="ECO:0000313" key="4">
    <source>
        <dbReference type="EMBL" id="MBB4911486.1"/>
    </source>
</evidence>
<keyword evidence="2" id="KW-0812">Transmembrane</keyword>
<proteinExistence type="predicted"/>
<keyword evidence="2" id="KW-0472">Membrane</keyword>
<evidence type="ECO:0000259" key="3">
    <source>
        <dbReference type="Pfam" id="PF09990"/>
    </source>
</evidence>
<dbReference type="RefSeq" id="WP_184815514.1">
    <property type="nucleotide sequence ID" value="NZ_JACHJQ010000010.1"/>
</dbReference>
<dbReference type="InterPro" id="IPR019251">
    <property type="entry name" value="DUF2231_TM"/>
</dbReference>
<feature type="transmembrane region" description="Helical" evidence="2">
    <location>
        <begin position="141"/>
        <end position="162"/>
    </location>
</feature>
<dbReference type="Pfam" id="PF09990">
    <property type="entry name" value="DUF2231"/>
    <property type="match status" value="1"/>
</dbReference>
<comment type="caution">
    <text evidence="4">The sequence shown here is derived from an EMBL/GenBank/DDBJ whole genome shotgun (WGS) entry which is preliminary data.</text>
</comment>
<protein>
    <submittedName>
        <fullName evidence="4">Putative membrane protein</fullName>
    </submittedName>
</protein>